<dbReference type="PANTHER" id="PTHR46494:SF2">
    <property type="entry name" value="MAGNESIUM TRANSPORT PROTEIN CORA"/>
    <property type="match status" value="1"/>
</dbReference>
<keyword evidence="5 12" id="KW-0812">Transmembrane</keyword>
<dbReference type="EMBL" id="CP013659">
    <property type="protein sequence ID" value="ALS75213.1"/>
    <property type="molecule type" value="Genomic_DNA"/>
</dbReference>
<keyword evidence="4" id="KW-1003">Cell membrane</keyword>
<comment type="subcellular location">
    <subcellularLocation>
        <location evidence="1">Cell membrane</location>
        <topology evidence="1">Multi-pass membrane protein</topology>
    </subcellularLocation>
</comment>
<dbReference type="OrthoDB" id="9803416at2"/>
<dbReference type="InterPro" id="IPR002523">
    <property type="entry name" value="MgTranspt_CorA/ZnTranspt_ZntB"/>
</dbReference>
<dbReference type="RefSeq" id="WP_058381920.1">
    <property type="nucleotide sequence ID" value="NZ_CP013659.2"/>
</dbReference>
<keyword evidence="9 12" id="KW-0472">Membrane</keyword>
<dbReference type="InterPro" id="IPR045861">
    <property type="entry name" value="CorA_cytoplasmic_dom"/>
</dbReference>
<keyword evidence="6" id="KW-0460">Magnesium</keyword>
<comment type="function">
    <text evidence="11">Mediates influx of magnesium ions. Alternates between open and closed states. Activated by low cytoplasmic Mg(2+) levels. Inactive when cytoplasmic Mg(2+) levels are high.</text>
</comment>
<evidence type="ECO:0000256" key="10">
    <source>
        <dbReference type="ARBA" id="ARBA00034269"/>
    </source>
</evidence>
<organism evidence="13 14">
    <name type="scientific">Planococcus rifietoensis</name>
    <dbReference type="NCBI Taxonomy" id="200991"/>
    <lineage>
        <taxon>Bacteria</taxon>
        <taxon>Bacillati</taxon>
        <taxon>Bacillota</taxon>
        <taxon>Bacilli</taxon>
        <taxon>Bacillales</taxon>
        <taxon>Caryophanaceae</taxon>
        <taxon>Planococcus</taxon>
    </lineage>
</organism>
<accession>A0A0U2YQZ1</accession>
<dbReference type="InterPro" id="IPR045863">
    <property type="entry name" value="CorA_TM1_TM2"/>
</dbReference>
<dbReference type="GO" id="GO:0050897">
    <property type="term" value="F:cobalt ion binding"/>
    <property type="evidence" value="ECO:0007669"/>
    <property type="project" value="TreeGrafter"/>
</dbReference>
<dbReference type="SUPFAM" id="SSF144083">
    <property type="entry name" value="Magnesium transport protein CorA, transmembrane region"/>
    <property type="match status" value="1"/>
</dbReference>
<dbReference type="GO" id="GO:0000287">
    <property type="term" value="F:magnesium ion binding"/>
    <property type="evidence" value="ECO:0007669"/>
    <property type="project" value="TreeGrafter"/>
</dbReference>
<dbReference type="GO" id="GO:0005886">
    <property type="term" value="C:plasma membrane"/>
    <property type="evidence" value="ECO:0007669"/>
    <property type="project" value="UniProtKB-SubCell"/>
</dbReference>
<evidence type="ECO:0000256" key="6">
    <source>
        <dbReference type="ARBA" id="ARBA00022842"/>
    </source>
</evidence>
<evidence type="ECO:0000256" key="9">
    <source>
        <dbReference type="ARBA" id="ARBA00023136"/>
    </source>
</evidence>
<evidence type="ECO:0000256" key="5">
    <source>
        <dbReference type="ARBA" id="ARBA00022692"/>
    </source>
</evidence>
<dbReference type="Proteomes" id="UP000067683">
    <property type="component" value="Chromosome"/>
</dbReference>
<evidence type="ECO:0000256" key="11">
    <source>
        <dbReference type="ARBA" id="ARBA00045497"/>
    </source>
</evidence>
<protein>
    <submittedName>
        <fullName evidence="13">Magnesium transporter CorA</fullName>
    </submittedName>
</protein>
<comment type="similarity">
    <text evidence="2">Belongs to the CorA metal ion transporter (MIT) (TC 1.A.35) family.</text>
</comment>
<dbReference type="KEGG" id="prt:AUC31_08260"/>
<dbReference type="GO" id="GO:0015095">
    <property type="term" value="F:magnesium ion transmembrane transporter activity"/>
    <property type="evidence" value="ECO:0007669"/>
    <property type="project" value="TreeGrafter"/>
</dbReference>
<dbReference type="Pfam" id="PF01544">
    <property type="entry name" value="CorA"/>
    <property type="match status" value="1"/>
</dbReference>
<dbReference type="SUPFAM" id="SSF143865">
    <property type="entry name" value="CorA soluble domain-like"/>
    <property type="match status" value="1"/>
</dbReference>
<dbReference type="GO" id="GO:0015087">
    <property type="term" value="F:cobalt ion transmembrane transporter activity"/>
    <property type="evidence" value="ECO:0007669"/>
    <property type="project" value="TreeGrafter"/>
</dbReference>
<dbReference type="Gene3D" id="1.20.58.340">
    <property type="entry name" value="Magnesium transport protein CorA, transmembrane region"/>
    <property type="match status" value="2"/>
</dbReference>
<keyword evidence="3" id="KW-0813">Transport</keyword>
<evidence type="ECO:0000256" key="1">
    <source>
        <dbReference type="ARBA" id="ARBA00004651"/>
    </source>
</evidence>
<evidence type="ECO:0000256" key="7">
    <source>
        <dbReference type="ARBA" id="ARBA00022989"/>
    </source>
</evidence>
<dbReference type="FunFam" id="1.20.58.340:FF:000004">
    <property type="entry name" value="Magnesium transport protein CorA"/>
    <property type="match status" value="1"/>
</dbReference>
<reference evidence="13" key="1">
    <citation type="submission" date="2016-01" db="EMBL/GenBank/DDBJ databases">
        <title>Complete genome of Planococcus rifietoensis type strain M8.</title>
        <authorList>
            <person name="See-Too W.S."/>
        </authorList>
    </citation>
    <scope>NUCLEOTIDE SEQUENCE [LARGE SCALE GENOMIC DNA]</scope>
    <source>
        <strain evidence="13">M8</strain>
    </source>
</reference>
<feature type="transmembrane region" description="Helical" evidence="12">
    <location>
        <begin position="241"/>
        <end position="260"/>
    </location>
</feature>
<sequence>MPRHQFANAVWQEENAMESADFRQLLTDNPKLQQWIDQSKSLTVNILHADTSQLDREVLWGSLIYKQSRHARDAQDVFHFYVSSELLVTSTLDFEEDLDMPRHLMIQQMEVAESPIEVMMILLWGMVGSVLHKIDGFEERLHHLLWNIKEHNNRKTLESIEEVRHEILLWKHLIMGFREISMAIEETFGGDIHEGREYKRTAKRIDRCVMLVESYEDEIRNMVDMENVVANYRGNEIVKTLTVLTTLFTPVMAWGALWGMNFRIMPELDLRYGYVMSIAVILISTFMLYLYFKQKGWTGDILRSIDNKGKEKQRQD</sequence>
<evidence type="ECO:0000313" key="14">
    <source>
        <dbReference type="Proteomes" id="UP000067683"/>
    </source>
</evidence>
<keyword evidence="7 12" id="KW-1133">Transmembrane helix</keyword>
<keyword evidence="8" id="KW-0406">Ion transport</keyword>
<gene>
    <name evidence="13" type="ORF">AUC31_08260</name>
</gene>
<evidence type="ECO:0000256" key="2">
    <source>
        <dbReference type="ARBA" id="ARBA00009765"/>
    </source>
</evidence>
<dbReference type="PANTHER" id="PTHR46494">
    <property type="entry name" value="CORA FAMILY METAL ION TRANSPORTER (EUROFUNG)"/>
    <property type="match status" value="1"/>
</dbReference>
<evidence type="ECO:0000256" key="3">
    <source>
        <dbReference type="ARBA" id="ARBA00022448"/>
    </source>
</evidence>
<evidence type="ECO:0000256" key="12">
    <source>
        <dbReference type="SAM" id="Phobius"/>
    </source>
</evidence>
<evidence type="ECO:0000256" key="4">
    <source>
        <dbReference type="ARBA" id="ARBA00022475"/>
    </source>
</evidence>
<dbReference type="AlphaFoldDB" id="A0A0U2YQZ1"/>
<name>A0A0U2YQZ1_9BACL</name>
<evidence type="ECO:0000256" key="8">
    <source>
        <dbReference type="ARBA" id="ARBA00023065"/>
    </source>
</evidence>
<keyword evidence="14" id="KW-1185">Reference proteome</keyword>
<feature type="transmembrane region" description="Helical" evidence="12">
    <location>
        <begin position="272"/>
        <end position="292"/>
    </location>
</feature>
<dbReference type="CDD" id="cd12821">
    <property type="entry name" value="EcCorA_ZntB-like"/>
    <property type="match status" value="1"/>
</dbReference>
<comment type="catalytic activity">
    <reaction evidence="10">
        <text>Mg(2+)(in) = Mg(2+)(out)</text>
        <dbReference type="Rhea" id="RHEA:29827"/>
        <dbReference type="ChEBI" id="CHEBI:18420"/>
    </reaction>
</comment>
<proteinExistence type="inferred from homology"/>
<dbReference type="STRING" id="200991.AUC31_08260"/>
<evidence type="ECO:0000313" key="13">
    <source>
        <dbReference type="EMBL" id="ALS75213.1"/>
    </source>
</evidence>